<dbReference type="Pfam" id="PF00015">
    <property type="entry name" value="MCPsignal"/>
    <property type="match status" value="1"/>
</dbReference>
<feature type="domain" description="Methyl-accepting transducer" evidence="4">
    <location>
        <begin position="251"/>
        <end position="494"/>
    </location>
</feature>
<dbReference type="RefSeq" id="WP_183252103.1">
    <property type="nucleotide sequence ID" value="NZ_JACHEP010000002.1"/>
</dbReference>
<dbReference type="AlphaFoldDB" id="A0A7W8MTX7"/>
<dbReference type="PANTHER" id="PTHR32089">
    <property type="entry name" value="METHYL-ACCEPTING CHEMOTAXIS PROTEIN MCPB"/>
    <property type="match status" value="1"/>
</dbReference>
<dbReference type="SUPFAM" id="SSF58104">
    <property type="entry name" value="Methyl-accepting chemotaxis protein (MCP) signaling domain"/>
    <property type="match status" value="1"/>
</dbReference>
<evidence type="ECO:0000313" key="6">
    <source>
        <dbReference type="Proteomes" id="UP000520011"/>
    </source>
</evidence>
<keyword evidence="3" id="KW-1133">Transmembrane helix</keyword>
<keyword evidence="3" id="KW-0812">Transmembrane</keyword>
<comment type="caution">
    <text evidence="5">The sequence shown here is derived from an EMBL/GenBank/DDBJ whole genome shotgun (WGS) entry which is preliminary data.</text>
</comment>
<feature type="transmembrane region" description="Helical" evidence="3">
    <location>
        <begin position="157"/>
        <end position="178"/>
    </location>
</feature>
<dbReference type="InterPro" id="IPR004089">
    <property type="entry name" value="MCPsignal_dom"/>
</dbReference>
<dbReference type="PANTHER" id="PTHR32089:SF112">
    <property type="entry name" value="LYSOZYME-LIKE PROTEIN-RELATED"/>
    <property type="match status" value="1"/>
</dbReference>
<dbReference type="CDD" id="cd18773">
    <property type="entry name" value="PDC1_HK_sensor"/>
    <property type="match status" value="1"/>
</dbReference>
<evidence type="ECO:0000313" key="5">
    <source>
        <dbReference type="EMBL" id="MBB5323907.1"/>
    </source>
</evidence>
<accession>A0A7W8MTX7</accession>
<protein>
    <submittedName>
        <fullName evidence="5">Methyl-accepting chemotaxis protein</fullName>
    </submittedName>
</protein>
<gene>
    <name evidence="5" type="ORF">HNQ34_000999</name>
</gene>
<reference evidence="5 6" key="1">
    <citation type="submission" date="2020-08" db="EMBL/GenBank/DDBJ databases">
        <title>Genomic Encyclopedia of Type Strains, Phase IV (KMG-IV): sequencing the most valuable type-strain genomes for metagenomic binning, comparative biology and taxonomic classification.</title>
        <authorList>
            <person name="Goeker M."/>
        </authorList>
    </citation>
    <scope>NUCLEOTIDE SEQUENCE [LARGE SCALE GENOMIC DNA]</scope>
    <source>
        <strain evidence="5 6">DSM 16325</strain>
    </source>
</reference>
<proteinExistence type="predicted"/>
<name>A0A7W8MTX7_9BACL</name>
<dbReference type="Gene3D" id="1.10.287.950">
    <property type="entry name" value="Methyl-accepting chemotaxis protein"/>
    <property type="match status" value="1"/>
</dbReference>
<evidence type="ECO:0000256" key="1">
    <source>
        <dbReference type="ARBA" id="ARBA00023224"/>
    </source>
</evidence>
<keyword evidence="6" id="KW-1185">Reference proteome</keyword>
<dbReference type="PROSITE" id="PS50111">
    <property type="entry name" value="CHEMOTAXIS_TRANSDUC_2"/>
    <property type="match status" value="1"/>
</dbReference>
<dbReference type="SMART" id="SM00283">
    <property type="entry name" value="MA"/>
    <property type="match status" value="1"/>
</dbReference>
<dbReference type="GO" id="GO:0007165">
    <property type="term" value="P:signal transduction"/>
    <property type="evidence" value="ECO:0007669"/>
    <property type="project" value="UniProtKB-KW"/>
</dbReference>
<sequence length="538" mass="61101">MNRLLKKRRAQQALKKVVRVAEQIEQQLDKKIPLEEQIEPIRTLLDEQLRQDEYFVIVDENGYAIVHTNRLREGRTFSDEVGKKAAKTTEPLLQAYMRDTGEMLIDASCPLYKDETGKQFNLRMGRLFHRPYLQLHFLCLSTVPAIISYLVASIFSLSLLFAFSFTIVISFAISAFFYKTIVNELRHWYGVTRTVSSGNLNAEVRTTKKRTEFHQIGYELNKMILGVRTILSELAKATQTVQQVSEHQQFETKRLSESFDEIAAAMETFREGAKQQTTSVELANRFVANMLREVWNMQNEFESVVKQAHEAMKSVNEGTRLIDLTKQQMNAMQRDMNQTTALIRSVSEEANRAVEMISAITAIAKQTNLLALNASIEASRAGEAGKGFAIVAQEVRVLAENTNAFAGQILSSLKTMRNMLNDAVQAVQQNGENASKTMHSLLETSKTMESFQQMFTEMNALLLRNRKHVERITNDGDELKQTIEGVHNIAKDFTNMVHETTAGLEQQTIAIHELAKEAALLSKSIQQLQQIVNRFHQS</sequence>
<keyword evidence="1 2" id="KW-0807">Transducer</keyword>
<feature type="transmembrane region" description="Helical" evidence="3">
    <location>
        <begin position="132"/>
        <end position="151"/>
    </location>
</feature>
<keyword evidence="3" id="KW-0472">Membrane</keyword>
<evidence type="ECO:0000256" key="3">
    <source>
        <dbReference type="SAM" id="Phobius"/>
    </source>
</evidence>
<dbReference type="Proteomes" id="UP000520011">
    <property type="component" value="Unassembled WGS sequence"/>
</dbReference>
<organism evidence="5 6">
    <name type="scientific">Anoxybacteroides tepidamans</name>
    <dbReference type="NCBI Taxonomy" id="265948"/>
    <lineage>
        <taxon>Bacteria</taxon>
        <taxon>Bacillati</taxon>
        <taxon>Bacillota</taxon>
        <taxon>Bacilli</taxon>
        <taxon>Bacillales</taxon>
        <taxon>Anoxybacillaceae</taxon>
        <taxon>Anoxybacteroides</taxon>
    </lineage>
</organism>
<dbReference type="EMBL" id="JACHEP010000002">
    <property type="protein sequence ID" value="MBB5323907.1"/>
    <property type="molecule type" value="Genomic_DNA"/>
</dbReference>
<dbReference type="GO" id="GO:0016020">
    <property type="term" value="C:membrane"/>
    <property type="evidence" value="ECO:0007669"/>
    <property type="project" value="InterPro"/>
</dbReference>
<evidence type="ECO:0000259" key="4">
    <source>
        <dbReference type="PROSITE" id="PS50111"/>
    </source>
</evidence>
<evidence type="ECO:0000256" key="2">
    <source>
        <dbReference type="PROSITE-ProRule" id="PRU00284"/>
    </source>
</evidence>